<reference evidence="5 6" key="1">
    <citation type="submission" date="2015-08" db="EMBL/GenBank/DDBJ databases">
        <title>Next Generation Sequencing and Analysis of the Genome of Puccinia sorghi L Schw, the Causal Agent of Maize Common Rust.</title>
        <authorList>
            <person name="Rochi L."/>
            <person name="Burguener G."/>
            <person name="Darino M."/>
            <person name="Turjanski A."/>
            <person name="Kreff E."/>
            <person name="Dieguez M.J."/>
            <person name="Sacco F."/>
        </authorList>
    </citation>
    <scope>NUCLEOTIDE SEQUENCE [LARGE SCALE GENOMIC DNA]</scope>
    <source>
        <strain evidence="5 6">RO10H11247</strain>
    </source>
</reference>
<dbReference type="Pfam" id="PF00735">
    <property type="entry name" value="Septin"/>
    <property type="match status" value="1"/>
</dbReference>
<dbReference type="GO" id="GO:0032156">
    <property type="term" value="C:septin cytoskeleton"/>
    <property type="evidence" value="ECO:0007669"/>
    <property type="project" value="UniProtKB-ARBA"/>
</dbReference>
<dbReference type="OrthoDB" id="416553at2759"/>
<evidence type="ECO:0000256" key="2">
    <source>
        <dbReference type="ARBA" id="ARBA00023134"/>
    </source>
</evidence>
<organism evidence="5 6">
    <name type="scientific">Puccinia sorghi</name>
    <dbReference type="NCBI Taxonomy" id="27349"/>
    <lineage>
        <taxon>Eukaryota</taxon>
        <taxon>Fungi</taxon>
        <taxon>Dikarya</taxon>
        <taxon>Basidiomycota</taxon>
        <taxon>Pucciniomycotina</taxon>
        <taxon>Pucciniomycetes</taxon>
        <taxon>Pucciniales</taxon>
        <taxon>Pucciniaceae</taxon>
        <taxon>Puccinia</taxon>
    </lineage>
</organism>
<dbReference type="Gene3D" id="3.40.50.300">
    <property type="entry name" value="P-loop containing nucleotide triphosphate hydrolases"/>
    <property type="match status" value="1"/>
</dbReference>
<dbReference type="PANTHER" id="PTHR18884">
    <property type="entry name" value="SEPTIN"/>
    <property type="match status" value="1"/>
</dbReference>
<comment type="caution">
    <text evidence="5">The sequence shown here is derived from an EMBL/GenBank/DDBJ whole genome shotgun (WGS) entry which is preliminary data.</text>
</comment>
<dbReference type="PROSITE" id="PS51719">
    <property type="entry name" value="G_SEPTIN"/>
    <property type="match status" value="1"/>
</dbReference>
<dbReference type="InterPro" id="IPR016491">
    <property type="entry name" value="Septin"/>
</dbReference>
<evidence type="ECO:0000313" key="6">
    <source>
        <dbReference type="Proteomes" id="UP000037035"/>
    </source>
</evidence>
<dbReference type="AlphaFoldDB" id="A0A0L6UGZ0"/>
<dbReference type="InterPro" id="IPR027417">
    <property type="entry name" value="P-loop_NTPase"/>
</dbReference>
<evidence type="ECO:0000256" key="1">
    <source>
        <dbReference type="ARBA" id="ARBA00022741"/>
    </source>
</evidence>
<dbReference type="VEuPathDB" id="FungiDB:VP01_611g3"/>
<keyword evidence="1 3" id="KW-0547">Nucleotide-binding</keyword>
<comment type="similarity">
    <text evidence="3">Belongs to the TRAFAC class TrmE-Era-EngA-EngB-Septin-like GTPase superfamily. Septin GTPase family.</text>
</comment>
<dbReference type="InterPro" id="IPR030379">
    <property type="entry name" value="G_SEPTIN_dom"/>
</dbReference>
<dbReference type="GO" id="GO:0005938">
    <property type="term" value="C:cell cortex"/>
    <property type="evidence" value="ECO:0007669"/>
    <property type="project" value="UniProtKB-ARBA"/>
</dbReference>
<dbReference type="CDD" id="cd01850">
    <property type="entry name" value="CDC_Septin"/>
    <property type="match status" value="1"/>
</dbReference>
<evidence type="ECO:0000256" key="3">
    <source>
        <dbReference type="RuleBase" id="RU004560"/>
    </source>
</evidence>
<dbReference type="Proteomes" id="UP000037035">
    <property type="component" value="Unassembled WGS sequence"/>
</dbReference>
<protein>
    <recommendedName>
        <fullName evidence="4">Septin-type G domain-containing protein</fullName>
    </recommendedName>
</protein>
<evidence type="ECO:0000259" key="4">
    <source>
        <dbReference type="PROSITE" id="PS51719"/>
    </source>
</evidence>
<name>A0A0L6UGZ0_9BASI</name>
<gene>
    <name evidence="5" type="ORF">VP01_611g3</name>
</gene>
<feature type="domain" description="Septin-type G" evidence="4">
    <location>
        <begin position="47"/>
        <end position="336"/>
    </location>
</feature>
<evidence type="ECO:0000313" key="5">
    <source>
        <dbReference type="EMBL" id="KNZ47806.1"/>
    </source>
</evidence>
<dbReference type="SUPFAM" id="SSF52540">
    <property type="entry name" value="P-loop containing nucleoside triphosphate hydrolases"/>
    <property type="match status" value="1"/>
</dbReference>
<dbReference type="EMBL" id="LAVV01011408">
    <property type="protein sequence ID" value="KNZ47806.1"/>
    <property type="molecule type" value="Genomic_DNA"/>
</dbReference>
<proteinExistence type="inferred from homology"/>
<dbReference type="STRING" id="27349.A0A0L6UGZ0"/>
<accession>A0A0L6UGZ0</accession>
<keyword evidence="6" id="KW-1185">Reference proteome</keyword>
<keyword evidence="2 3" id="KW-0342">GTP-binding</keyword>
<sequence length="439" mass="49660">MPLLPRRRQKTVKKGVQFVRPRPTYPETSSVLLANNHVTFISLLISISFHGFFQVVGASGSGRTTFINTLVNKKGWLSHSNICDAATAHGQLIQPVYLCAALQTIELEQDGVPVRLTICDTPGFAENIDNELAFCTISDYLEKQCHDILGEESRIKRNARLEDNRVHALLYFIAPTGHSWILTTCDDSLREIDIELMRRLSPLVNVIPVIGKADSLTPAELKGFKERIMQDIEHYDIPIYNFPFDAEEDDDDVIAENSELRASLPFALVGSEEEVEVGGKIIRARKYPWGIVEIENPAHTDFLKLKNTLLSTHLTDLKEITVDYLYENYREKALSRGAGHAAGDSIPPDDILNRSFILKEEQLRKEAAKLKEIELRVQREFSDKRQELLAREENLRNMEVKPYVEKYLGCVFSSDNSLNCDCFLPQARLALSPCGISSR</sequence>
<dbReference type="GO" id="GO:0005525">
    <property type="term" value="F:GTP binding"/>
    <property type="evidence" value="ECO:0007669"/>
    <property type="project" value="UniProtKB-KW"/>
</dbReference>